<dbReference type="Proteomes" id="UP001054925">
    <property type="component" value="Unassembled WGS sequence"/>
</dbReference>
<keyword evidence="1" id="KW-0812">Transmembrane</keyword>
<dbReference type="Pfam" id="PF02517">
    <property type="entry name" value="Rce1-like"/>
    <property type="match status" value="1"/>
</dbReference>
<feature type="transmembrane region" description="Helical" evidence="1">
    <location>
        <begin position="97"/>
        <end position="120"/>
    </location>
</feature>
<accession>A0AAV5G3L9</accession>
<dbReference type="PANTHER" id="PTHR35797:SF1">
    <property type="entry name" value="PROTEASE"/>
    <property type="match status" value="1"/>
</dbReference>
<feature type="domain" description="CAAX prenyl protease 2/Lysostaphin resistance protein A-like" evidence="2">
    <location>
        <begin position="154"/>
        <end position="257"/>
    </location>
</feature>
<sequence>MTASLPRTRNTVDWKAVGIFVLISYGLAFIIDAVVLTTMGLANPLAIVPISLRMFTPLIATVIICRWVTREKWLPAVGLSRESFAQGQWKKIITSSLLGLVLIAVVIAASTAVAIAAGWLEPDWSMSQTLAPLADAGVTISPGVLLLITVIQALFASVTINAVMTFGEEAGWRGWLQQALEPLGRLRQILLTGAMWGLWHAPLIAAGYNFENQIPGIAAVVLFTVFCIAFGALLSWLSIRSRSVLPAVIGHAFFNAMAAAPALLIAPGDTWDRVLAAPMGVPGIVLFAALAVVLFYGFNTTRKHAVAQHN</sequence>
<dbReference type="InterPro" id="IPR003675">
    <property type="entry name" value="Rce1/LyrA-like_dom"/>
</dbReference>
<dbReference type="EMBL" id="BQKK01000006">
    <property type="protein sequence ID" value="GJN43724.1"/>
    <property type="molecule type" value="Genomic_DNA"/>
</dbReference>
<gene>
    <name evidence="3" type="ORF">CAT723_22030</name>
</gene>
<dbReference type="GO" id="GO:0004175">
    <property type="term" value="F:endopeptidase activity"/>
    <property type="evidence" value="ECO:0007669"/>
    <property type="project" value="UniProtKB-ARBA"/>
</dbReference>
<organism evidence="3 4">
    <name type="scientific">Corynebacterium ammoniagenes</name>
    <name type="common">Brevibacterium ammoniagenes</name>
    <dbReference type="NCBI Taxonomy" id="1697"/>
    <lineage>
        <taxon>Bacteria</taxon>
        <taxon>Bacillati</taxon>
        <taxon>Actinomycetota</taxon>
        <taxon>Actinomycetes</taxon>
        <taxon>Mycobacteriales</taxon>
        <taxon>Corynebacteriaceae</taxon>
        <taxon>Corynebacterium</taxon>
    </lineage>
</organism>
<feature type="transmembrane region" description="Helical" evidence="1">
    <location>
        <begin position="214"/>
        <end position="237"/>
    </location>
</feature>
<keyword evidence="1" id="KW-0472">Membrane</keyword>
<evidence type="ECO:0000259" key="2">
    <source>
        <dbReference type="Pfam" id="PF02517"/>
    </source>
</evidence>
<evidence type="ECO:0000313" key="4">
    <source>
        <dbReference type="Proteomes" id="UP001054925"/>
    </source>
</evidence>
<feature type="transmembrane region" description="Helical" evidence="1">
    <location>
        <begin position="279"/>
        <end position="298"/>
    </location>
</feature>
<feature type="transmembrane region" description="Helical" evidence="1">
    <location>
        <begin position="45"/>
        <end position="65"/>
    </location>
</feature>
<feature type="transmembrane region" description="Helical" evidence="1">
    <location>
        <begin position="140"/>
        <end position="167"/>
    </location>
</feature>
<dbReference type="GO" id="GO:0080120">
    <property type="term" value="P:CAAX-box protein maturation"/>
    <property type="evidence" value="ECO:0007669"/>
    <property type="project" value="UniProtKB-ARBA"/>
</dbReference>
<feature type="transmembrane region" description="Helical" evidence="1">
    <location>
        <begin position="12"/>
        <end position="39"/>
    </location>
</feature>
<evidence type="ECO:0000313" key="3">
    <source>
        <dbReference type="EMBL" id="GJN43724.1"/>
    </source>
</evidence>
<name>A0AAV5G3L9_CORAM</name>
<reference evidence="3" key="1">
    <citation type="submission" date="2021-12" db="EMBL/GenBank/DDBJ databases">
        <title>Draft genome sequence of Corynebacterium ammoniagenes strain T-723.</title>
        <authorList>
            <person name="Matsuzawa M."/>
            <person name="Hiratani M."/>
            <person name="Abe I."/>
            <person name="Tsuji Y."/>
            <person name="Nakamura J."/>
        </authorList>
    </citation>
    <scope>NUCLEOTIDE SEQUENCE</scope>
    <source>
        <strain evidence="3">T-723</strain>
    </source>
</reference>
<proteinExistence type="predicted"/>
<dbReference type="PANTHER" id="PTHR35797">
    <property type="entry name" value="PROTEASE-RELATED"/>
    <property type="match status" value="1"/>
</dbReference>
<dbReference type="RefSeq" id="WP_003846670.1">
    <property type="nucleotide sequence ID" value="NZ_BQKK01000006.1"/>
</dbReference>
<dbReference type="InterPro" id="IPR042150">
    <property type="entry name" value="MmRce1-like"/>
</dbReference>
<comment type="caution">
    <text evidence="3">The sequence shown here is derived from an EMBL/GenBank/DDBJ whole genome shotgun (WGS) entry which is preliminary data.</text>
</comment>
<dbReference type="AlphaFoldDB" id="A0AAV5G3L9"/>
<protein>
    <submittedName>
        <fullName evidence="3">Abortive infection protein</fullName>
    </submittedName>
</protein>
<evidence type="ECO:0000256" key="1">
    <source>
        <dbReference type="SAM" id="Phobius"/>
    </source>
</evidence>
<keyword evidence="1" id="KW-1133">Transmembrane helix</keyword>
<feature type="transmembrane region" description="Helical" evidence="1">
    <location>
        <begin position="188"/>
        <end position="208"/>
    </location>
</feature>
<feature type="transmembrane region" description="Helical" evidence="1">
    <location>
        <begin position="244"/>
        <end position="267"/>
    </location>
</feature>